<keyword evidence="2" id="KW-0472">Membrane</keyword>
<dbReference type="OrthoDB" id="10041630at2759"/>
<dbReference type="PANTHER" id="PTHR38421:SF1">
    <property type="entry name" value="TRANSMEMBRANE PROTEIN"/>
    <property type="match status" value="1"/>
</dbReference>
<feature type="transmembrane region" description="Helical" evidence="2">
    <location>
        <begin position="292"/>
        <end position="317"/>
    </location>
</feature>
<evidence type="ECO:0000313" key="4">
    <source>
        <dbReference type="Proteomes" id="UP000235672"/>
    </source>
</evidence>
<evidence type="ECO:0000256" key="1">
    <source>
        <dbReference type="SAM" id="MobiDB-lite"/>
    </source>
</evidence>
<feature type="transmembrane region" description="Helical" evidence="2">
    <location>
        <begin position="198"/>
        <end position="218"/>
    </location>
</feature>
<organism evidence="3 4">
    <name type="scientific">Hyaloscypha hepaticicola</name>
    <dbReference type="NCBI Taxonomy" id="2082293"/>
    <lineage>
        <taxon>Eukaryota</taxon>
        <taxon>Fungi</taxon>
        <taxon>Dikarya</taxon>
        <taxon>Ascomycota</taxon>
        <taxon>Pezizomycotina</taxon>
        <taxon>Leotiomycetes</taxon>
        <taxon>Helotiales</taxon>
        <taxon>Hyaloscyphaceae</taxon>
        <taxon>Hyaloscypha</taxon>
    </lineage>
</organism>
<keyword evidence="2" id="KW-1133">Transmembrane helix</keyword>
<gene>
    <name evidence="3" type="ORF">NA56DRAFT_749489</name>
</gene>
<evidence type="ECO:0000256" key="2">
    <source>
        <dbReference type="SAM" id="Phobius"/>
    </source>
</evidence>
<dbReference type="EMBL" id="KZ613484">
    <property type="protein sequence ID" value="PMD20517.1"/>
    <property type="molecule type" value="Genomic_DNA"/>
</dbReference>
<reference evidence="3 4" key="1">
    <citation type="submission" date="2016-05" db="EMBL/GenBank/DDBJ databases">
        <title>A degradative enzymes factory behind the ericoid mycorrhizal symbiosis.</title>
        <authorList>
            <consortium name="DOE Joint Genome Institute"/>
            <person name="Martino E."/>
            <person name="Morin E."/>
            <person name="Grelet G."/>
            <person name="Kuo A."/>
            <person name="Kohler A."/>
            <person name="Daghino S."/>
            <person name="Barry K."/>
            <person name="Choi C."/>
            <person name="Cichocki N."/>
            <person name="Clum A."/>
            <person name="Copeland A."/>
            <person name="Hainaut M."/>
            <person name="Haridas S."/>
            <person name="Labutti K."/>
            <person name="Lindquist E."/>
            <person name="Lipzen A."/>
            <person name="Khouja H.-R."/>
            <person name="Murat C."/>
            <person name="Ohm R."/>
            <person name="Olson A."/>
            <person name="Spatafora J."/>
            <person name="Veneault-Fourrey C."/>
            <person name="Henrissat B."/>
            <person name="Grigoriev I."/>
            <person name="Martin F."/>
            <person name="Perotto S."/>
        </authorList>
    </citation>
    <scope>NUCLEOTIDE SEQUENCE [LARGE SCALE GENOMIC DNA]</scope>
    <source>
        <strain evidence="3 4">UAMH 7357</strain>
    </source>
</reference>
<sequence length="400" mass="45230">MDQRRPKAQRPLLTQEQLKKKLEITNFDPNAILRGAQLTVVGALRALQNPALFTSEHYKQAALAVAIGIAIRLAIAIPVVGIKILLWFLSFIINFEHATWDDKVVNGLDFIQNYVLQVPLFLMTLMRYVTPTLDNMFMESLAWVDRTYYAKHEGEEPSTLREPYYPNLRTYPTRDGSTHSKSTAEAITMFLMRFGKKAGISLAVFALAYVPYIGRLVLPAASFYTFKSVAGWGPAGIVFGTGIFLPRRYLVIFLQSYFASRSLMRELLEPYFSRIRFTKEQKKHWFHDREGLLFGFGVGFYIFLRIPLLGVLIYGIAEASTAYLITKITDPPPKLAESEGFAASQQEWRNKHEFLSLSMFNLDTDSSSDAAPATHSPSTEGTSTGIPNEPPPPYTEMRSR</sequence>
<keyword evidence="2 3" id="KW-0812">Transmembrane</keyword>
<dbReference type="PANTHER" id="PTHR38421">
    <property type="entry name" value="TRANSMEMBRANE PROTEIN USGS"/>
    <property type="match status" value="1"/>
</dbReference>
<feature type="region of interest" description="Disordered" evidence="1">
    <location>
        <begin position="365"/>
        <end position="400"/>
    </location>
</feature>
<accession>A0A2J6Q2L3</accession>
<dbReference type="AlphaFoldDB" id="A0A2J6Q2L3"/>
<keyword evidence="4" id="KW-1185">Reference proteome</keyword>
<feature type="compositionally biased region" description="Polar residues" evidence="1">
    <location>
        <begin position="365"/>
        <end position="386"/>
    </location>
</feature>
<protein>
    <submittedName>
        <fullName evidence="3">Transmembrane protein-like protein UsgS</fullName>
    </submittedName>
</protein>
<proteinExistence type="predicted"/>
<feature type="transmembrane region" description="Helical" evidence="2">
    <location>
        <begin position="224"/>
        <end position="245"/>
    </location>
</feature>
<feature type="transmembrane region" description="Helical" evidence="2">
    <location>
        <begin position="61"/>
        <end position="90"/>
    </location>
</feature>
<evidence type="ECO:0000313" key="3">
    <source>
        <dbReference type="EMBL" id="PMD20517.1"/>
    </source>
</evidence>
<name>A0A2J6Q2L3_9HELO</name>
<feature type="transmembrane region" description="Helical" evidence="2">
    <location>
        <begin position="110"/>
        <end position="129"/>
    </location>
</feature>
<dbReference type="Proteomes" id="UP000235672">
    <property type="component" value="Unassembled WGS sequence"/>
</dbReference>